<comment type="caution">
    <text evidence="13">The sequence shown here is derived from an EMBL/GenBank/DDBJ whole genome shotgun (WGS) entry which is preliminary data.</text>
</comment>
<protein>
    <recommendedName>
        <fullName evidence="3 11">FAD:protein FMN transferase</fullName>
        <ecNumber evidence="2 11">2.7.1.180</ecNumber>
    </recommendedName>
    <alternativeName>
        <fullName evidence="9 11">Flavin transferase</fullName>
    </alternativeName>
</protein>
<organism evidence="13 14">
    <name type="scientific">Paraclostridium tenue</name>
    <dbReference type="NCBI Taxonomy" id="1737"/>
    <lineage>
        <taxon>Bacteria</taxon>
        <taxon>Bacillati</taxon>
        <taxon>Bacillota</taxon>
        <taxon>Clostridia</taxon>
        <taxon>Peptostreptococcales</taxon>
        <taxon>Peptostreptococcaceae</taxon>
        <taxon>Paraclostridium</taxon>
    </lineage>
</organism>
<dbReference type="EC" id="2.7.1.180" evidence="2 11"/>
<dbReference type="SUPFAM" id="SSF143631">
    <property type="entry name" value="ApbE-like"/>
    <property type="match status" value="1"/>
</dbReference>
<dbReference type="Proteomes" id="UP001400965">
    <property type="component" value="Unassembled WGS sequence"/>
</dbReference>
<reference evidence="14" key="1">
    <citation type="journal article" date="2019" name="Int. J. Syst. Evol. Microbiol.">
        <title>The Global Catalogue of Microorganisms (GCM) 10K type strain sequencing project: providing services to taxonomists for standard genome sequencing and annotation.</title>
        <authorList>
            <consortium name="The Broad Institute Genomics Platform"/>
            <consortium name="The Broad Institute Genome Sequencing Center for Infectious Disease"/>
            <person name="Wu L."/>
            <person name="Ma J."/>
        </authorList>
    </citation>
    <scope>NUCLEOTIDE SEQUENCE [LARGE SCALE GENOMIC DNA]</scope>
    <source>
        <strain evidence="14">JCM 6486</strain>
    </source>
</reference>
<keyword evidence="6 11" id="KW-0479">Metal-binding</keyword>
<sequence>MKSKKLTFYITIFIISIISIFFIFNKKVNKFSKTMYYLGTVNEITMYAKSNEEKANKILSKCEEIIKDIDNKMNPSTISSDIYKINQNAGKNFTKVSKDTYKVIKTSIHFSDISDGNFDTTIGSLVNLWNIGNQNSKVPMQSEIDKALSTINYKNIILDDKQSKIMLKNKDSKIDLGGIAKGYAADKVVEYLKGQKIKGAIVNLGGNIYTLGKKDNDDNFNIGIQDPTKPRGNSIGSLSISNKSVVTSGIYERYIKKDNKIYHHILSPKTGFPVDNELSSVTIISDNSMNCDALSTTTFSLGTKEGLKLIESLPNTQAIFITKDKDIYLSSGLKDSFKLTDSTFTIKN</sequence>
<gene>
    <name evidence="13" type="ORF">GCM10008917_07710</name>
</gene>
<dbReference type="EMBL" id="BAAACP010000003">
    <property type="protein sequence ID" value="GAA0862424.1"/>
    <property type="molecule type" value="Genomic_DNA"/>
</dbReference>
<dbReference type="GO" id="GO:0016740">
    <property type="term" value="F:transferase activity"/>
    <property type="evidence" value="ECO:0007669"/>
    <property type="project" value="UniProtKB-KW"/>
</dbReference>
<feature type="transmembrane region" description="Helical" evidence="12">
    <location>
        <begin position="6"/>
        <end position="25"/>
    </location>
</feature>
<evidence type="ECO:0000313" key="14">
    <source>
        <dbReference type="Proteomes" id="UP001400965"/>
    </source>
</evidence>
<keyword evidence="8 11" id="KW-0460">Magnesium</keyword>
<evidence type="ECO:0000256" key="4">
    <source>
        <dbReference type="ARBA" id="ARBA00022630"/>
    </source>
</evidence>
<keyword evidence="4 11" id="KW-0285">Flavoprotein</keyword>
<dbReference type="Pfam" id="PF02424">
    <property type="entry name" value="ApbE"/>
    <property type="match status" value="1"/>
</dbReference>
<dbReference type="PIRSF" id="PIRSF006268">
    <property type="entry name" value="ApbE"/>
    <property type="match status" value="1"/>
</dbReference>
<comment type="catalytic activity">
    <reaction evidence="10 11">
        <text>L-threonyl-[protein] + FAD = FMN-L-threonyl-[protein] + AMP + H(+)</text>
        <dbReference type="Rhea" id="RHEA:36847"/>
        <dbReference type="Rhea" id="RHEA-COMP:11060"/>
        <dbReference type="Rhea" id="RHEA-COMP:11061"/>
        <dbReference type="ChEBI" id="CHEBI:15378"/>
        <dbReference type="ChEBI" id="CHEBI:30013"/>
        <dbReference type="ChEBI" id="CHEBI:57692"/>
        <dbReference type="ChEBI" id="CHEBI:74257"/>
        <dbReference type="ChEBI" id="CHEBI:456215"/>
        <dbReference type="EC" id="2.7.1.180"/>
    </reaction>
</comment>
<accession>A0ABP3XEC8</accession>
<dbReference type="PANTHER" id="PTHR30040:SF2">
    <property type="entry name" value="FAD:PROTEIN FMN TRANSFERASE"/>
    <property type="match status" value="1"/>
</dbReference>
<keyword evidence="14" id="KW-1185">Reference proteome</keyword>
<comment type="cofactor">
    <cofactor evidence="1">
        <name>Mg(2+)</name>
        <dbReference type="ChEBI" id="CHEBI:18420"/>
    </cofactor>
</comment>
<evidence type="ECO:0000256" key="1">
    <source>
        <dbReference type="ARBA" id="ARBA00001946"/>
    </source>
</evidence>
<evidence type="ECO:0000256" key="5">
    <source>
        <dbReference type="ARBA" id="ARBA00022679"/>
    </source>
</evidence>
<keyword evidence="12" id="KW-0472">Membrane</keyword>
<evidence type="ECO:0000313" key="13">
    <source>
        <dbReference type="EMBL" id="GAA0862424.1"/>
    </source>
</evidence>
<evidence type="ECO:0000256" key="8">
    <source>
        <dbReference type="ARBA" id="ARBA00022842"/>
    </source>
</evidence>
<evidence type="ECO:0000256" key="9">
    <source>
        <dbReference type="ARBA" id="ARBA00031306"/>
    </source>
</evidence>
<dbReference type="RefSeq" id="WP_346042731.1">
    <property type="nucleotide sequence ID" value="NZ_BAAACP010000003.1"/>
</dbReference>
<evidence type="ECO:0000256" key="10">
    <source>
        <dbReference type="ARBA" id="ARBA00048540"/>
    </source>
</evidence>
<dbReference type="PANTHER" id="PTHR30040">
    <property type="entry name" value="THIAMINE BIOSYNTHESIS LIPOPROTEIN APBE"/>
    <property type="match status" value="1"/>
</dbReference>
<name>A0ABP3XEC8_9FIRM</name>
<keyword evidence="7 11" id="KW-0274">FAD</keyword>
<evidence type="ECO:0000256" key="3">
    <source>
        <dbReference type="ARBA" id="ARBA00016337"/>
    </source>
</evidence>
<dbReference type="Gene3D" id="3.10.520.10">
    <property type="entry name" value="ApbE-like domains"/>
    <property type="match status" value="1"/>
</dbReference>
<dbReference type="InterPro" id="IPR024932">
    <property type="entry name" value="ApbE"/>
</dbReference>
<proteinExistence type="inferred from homology"/>
<comment type="similarity">
    <text evidence="11">Belongs to the ApbE family.</text>
</comment>
<evidence type="ECO:0000256" key="7">
    <source>
        <dbReference type="ARBA" id="ARBA00022827"/>
    </source>
</evidence>
<keyword evidence="12" id="KW-0812">Transmembrane</keyword>
<keyword evidence="5 11" id="KW-0808">Transferase</keyword>
<dbReference type="InterPro" id="IPR003374">
    <property type="entry name" value="ApbE-like_sf"/>
</dbReference>
<evidence type="ECO:0000256" key="2">
    <source>
        <dbReference type="ARBA" id="ARBA00011955"/>
    </source>
</evidence>
<keyword evidence="12" id="KW-1133">Transmembrane helix</keyword>
<evidence type="ECO:0000256" key="12">
    <source>
        <dbReference type="SAM" id="Phobius"/>
    </source>
</evidence>
<evidence type="ECO:0000256" key="6">
    <source>
        <dbReference type="ARBA" id="ARBA00022723"/>
    </source>
</evidence>
<evidence type="ECO:0000256" key="11">
    <source>
        <dbReference type="PIRNR" id="PIRNR006268"/>
    </source>
</evidence>